<dbReference type="AlphaFoldDB" id="I3PM81"/>
<evidence type="ECO:0000256" key="1">
    <source>
        <dbReference type="SAM" id="SignalP"/>
    </source>
</evidence>
<keyword evidence="1" id="KW-0732">Signal</keyword>
<protein>
    <submittedName>
        <fullName evidence="2">Ootheca protein</fullName>
    </submittedName>
</protein>
<evidence type="ECO:0000313" key="2">
    <source>
        <dbReference type="EMBL" id="AFC37848.1"/>
    </source>
</evidence>
<accession>I3PM81</accession>
<organism evidence="2">
    <name type="scientific">Tenodera australasiae</name>
    <dbReference type="NCBI Taxonomy" id="267140"/>
    <lineage>
        <taxon>Eukaryota</taxon>
        <taxon>Metazoa</taxon>
        <taxon>Ecdysozoa</taxon>
        <taxon>Arthropoda</taxon>
        <taxon>Hexapoda</taxon>
        <taxon>Insecta</taxon>
        <taxon>Pterygota</taxon>
        <taxon>Neoptera</taxon>
        <taxon>Polyneoptera</taxon>
        <taxon>Dictyoptera</taxon>
        <taxon>Mantodea</taxon>
        <taxon>Eumantodea</taxon>
        <taxon>Mantoidea</taxon>
        <taxon>Mantidae</taxon>
        <taxon>Tenoderinae</taxon>
        <taxon>Tenoderini</taxon>
        <taxon>Tenodera</taxon>
    </lineage>
</organism>
<sequence>MKTLICLLLLSGTALAGKYEEIEKVKFIDRVKEVKVPVSKPVPYAVNQAVLYPVDVPYPITVEKQVPYKVIHEKEHIVPIHHAYSAVMKEKQPFYVEKKVPYPVEVPVKIPEPYKVEVPVPVPRPYVVKEIEEREVKVPVKVEKAVPYPKPEPYRVYLPKGYSDKLDTRLLDEHTSYPFKGHEGIEASHVDLHEKIGELDIHKKKEKR</sequence>
<dbReference type="EMBL" id="JQ421301">
    <property type="protein sequence ID" value="AFC37848.1"/>
    <property type="molecule type" value="mRNA"/>
</dbReference>
<feature type="chain" id="PRO_5003678377" evidence="1">
    <location>
        <begin position="17"/>
        <end position="208"/>
    </location>
</feature>
<reference evidence="2" key="1">
    <citation type="journal article" date="2012" name="Biomacromolecules">
        <title>Natural templates for coiled-coil biomaterials from praying mantis egg cases.</title>
        <authorList>
            <person name="Walker A.A."/>
            <person name="Weisman S."/>
            <person name="Kameda T."/>
            <person name="Sutherland T.D."/>
        </authorList>
    </citation>
    <scope>NUCLEOTIDE SEQUENCE</scope>
    <source>
        <tissue evidence="2">Primary collaterial gland</tissue>
    </source>
</reference>
<proteinExistence type="evidence at transcript level"/>
<feature type="signal peptide" evidence="1">
    <location>
        <begin position="1"/>
        <end position="16"/>
    </location>
</feature>
<name>I3PM81_9NEOP</name>
<gene>
    <name evidence="2" type="primary">OP5</name>
</gene>